<feature type="region of interest" description="Disordered" evidence="1">
    <location>
        <begin position="255"/>
        <end position="287"/>
    </location>
</feature>
<evidence type="ECO:0000313" key="2">
    <source>
        <dbReference type="EMBL" id="CAD7272453.1"/>
    </source>
</evidence>
<gene>
    <name evidence="2" type="ORF">NMOB1V02_LOCUS383</name>
</gene>
<dbReference type="OrthoDB" id="9974378at2759"/>
<feature type="region of interest" description="Disordered" evidence="1">
    <location>
        <begin position="170"/>
        <end position="219"/>
    </location>
</feature>
<feature type="compositionally biased region" description="Basic and acidic residues" evidence="1">
    <location>
        <begin position="264"/>
        <end position="287"/>
    </location>
</feature>
<reference evidence="2" key="1">
    <citation type="submission" date="2020-11" db="EMBL/GenBank/DDBJ databases">
        <authorList>
            <person name="Tran Van P."/>
        </authorList>
    </citation>
    <scope>NUCLEOTIDE SEQUENCE</scope>
</reference>
<dbReference type="PANTHER" id="PTHR47412">
    <property type="entry name" value="FI01434P-RELATED"/>
    <property type="match status" value="1"/>
</dbReference>
<evidence type="ECO:0000313" key="3">
    <source>
        <dbReference type="Proteomes" id="UP000678499"/>
    </source>
</evidence>
<organism evidence="2">
    <name type="scientific">Notodromas monacha</name>
    <dbReference type="NCBI Taxonomy" id="399045"/>
    <lineage>
        <taxon>Eukaryota</taxon>
        <taxon>Metazoa</taxon>
        <taxon>Ecdysozoa</taxon>
        <taxon>Arthropoda</taxon>
        <taxon>Crustacea</taxon>
        <taxon>Oligostraca</taxon>
        <taxon>Ostracoda</taxon>
        <taxon>Podocopa</taxon>
        <taxon>Podocopida</taxon>
        <taxon>Cypridocopina</taxon>
        <taxon>Cypridoidea</taxon>
        <taxon>Cyprididae</taxon>
        <taxon>Notodromas</taxon>
    </lineage>
</organism>
<protein>
    <submittedName>
        <fullName evidence="2">Uncharacterized protein</fullName>
    </submittedName>
</protein>
<feature type="region of interest" description="Disordered" evidence="1">
    <location>
        <begin position="1"/>
        <end position="49"/>
    </location>
</feature>
<dbReference type="EMBL" id="CAJPEX010000032">
    <property type="protein sequence ID" value="CAG0912605.1"/>
    <property type="molecule type" value="Genomic_DNA"/>
</dbReference>
<dbReference type="Proteomes" id="UP000678499">
    <property type="component" value="Unassembled WGS sequence"/>
</dbReference>
<dbReference type="PANTHER" id="PTHR47412:SF1">
    <property type="entry name" value="FI01434P-RELATED"/>
    <property type="match status" value="1"/>
</dbReference>
<accession>A0A7R9G7V3</accession>
<keyword evidence="3" id="KW-1185">Reference proteome</keyword>
<name>A0A7R9G7V3_9CRUS</name>
<feature type="compositionally biased region" description="Polar residues" evidence="1">
    <location>
        <begin position="17"/>
        <end position="30"/>
    </location>
</feature>
<dbReference type="AlphaFoldDB" id="A0A7R9G7V3"/>
<sequence>MRKFRIAASEQGFRRTPSASSLKSEPGSHQYSNSSTISGGGGGYNSTTYESEEYTSYQGGSGGKYQGFGFEKGPPRSVSTNFFEMRSGGAGSGSGWSSFASGWSELSAKATSLASVAGENAYKWGMSAGQKLTEVTAQVKKINLDDAKQSIGSLTSKVSDLGKRGWTEVSGVASGYSSPTRESAPFSSSSVAEEIPGGNFESYQNSEHSYHNTEKSSFGGSNAYSSYTETGYQGYQDYQAGDSSVASMAPLSTAVKQRGNNTSKAEERKKKPQKEPSQVRKDPEEEAAWEKHNLVAEPIFRASAVRPVSTDPRHRQHGRFSILYNYIPADAFARFDEHLITYTTHGEFPFMENVPFLCKRWAAPVSMALYVPGTDFQVTMDSILHARVCHPEVAKWATFHLVFEEKHFPRIRVPDQKTILEQMKEATATVDCNLPPWKDATTYRTGLKNTDVSKRLQMLGKVGENRSEAAVKEMESKVPPPLLYPINVIRNVARQAAVTQYVLASDVELYPSANFAKDFAAMIRNNPDGFGEKVAFPMPIFEVQADMEVPEDKGQLLAMLEKKVAVPFHASLCPDCHRFPYRDKWLTTPASNASSAGMSVLGFASRTGPFKTWEPIYVGTNAEPPYDERLSWEGRRDKMTQMYALCAMNYKFAVLDSAFLVHSPGIKQYVRIPWREALSTKQSAFIRRVVKPELVILYGSNVNCTL</sequence>
<evidence type="ECO:0000256" key="1">
    <source>
        <dbReference type="SAM" id="MobiDB-lite"/>
    </source>
</evidence>
<proteinExistence type="predicted"/>
<dbReference type="Pfam" id="PF13896">
    <property type="entry name" value="Glyco_transf_49"/>
    <property type="match status" value="1"/>
</dbReference>
<dbReference type="EMBL" id="OA882069">
    <property type="protein sequence ID" value="CAD7272453.1"/>
    <property type="molecule type" value="Genomic_DNA"/>
</dbReference>
<feature type="compositionally biased region" description="Polar residues" evidence="1">
    <location>
        <begin position="175"/>
        <end position="191"/>
    </location>
</feature>